<evidence type="ECO:0000256" key="4">
    <source>
        <dbReference type="SAM" id="MobiDB-lite"/>
    </source>
</evidence>
<name>F1LTR7_RAT</name>
<dbReference type="FunCoup" id="F1LTR7">
    <property type="interactions" value="382"/>
</dbReference>
<dbReference type="PANTHER" id="PTHR16423">
    <property type="entry name" value="TREM-LIKE TRANSCRIPT PROTEIN"/>
    <property type="match status" value="1"/>
</dbReference>
<keyword evidence="2" id="KW-1015">Disulfide bond</keyword>
<gene>
    <name evidence="8 10" type="primary">Ncr2l1</name>
    <name evidence="10" type="synonym">LOC680920</name>
</gene>
<keyword evidence="9" id="KW-1185">Reference proteome</keyword>
<dbReference type="GO" id="GO:0038023">
    <property type="term" value="F:signaling receptor activity"/>
    <property type="evidence" value="ECO:0000318"/>
    <property type="project" value="GO_Central"/>
</dbReference>
<evidence type="ECO:0000313" key="10">
    <source>
        <dbReference type="RGD" id="1585869"/>
    </source>
</evidence>
<reference evidence="8" key="1">
    <citation type="submission" date="2024-01" db="EMBL/GenBank/DDBJ databases">
        <title>GRCr8: a new rat reference genome assembly contstructed from accurate long reads and long range scaffolding.</title>
        <authorList>
            <person name="Doris P.A."/>
            <person name="Kalbfleisch T."/>
            <person name="Li K."/>
            <person name="Howe K."/>
            <person name="Wood J."/>
        </authorList>
    </citation>
    <scope>NUCLEOTIDE SEQUENCE [LARGE SCALE GENOMIC DNA]</scope>
    <source>
        <strain evidence="8">Brown Norway</strain>
    </source>
</reference>
<protein>
    <submittedName>
        <fullName evidence="8">Natural cytotoxicity triggering receptor 2 like 1</fullName>
    </submittedName>
</protein>
<dbReference type="InterPro" id="IPR036179">
    <property type="entry name" value="Ig-like_dom_sf"/>
</dbReference>
<keyword evidence="5" id="KW-1133">Transmembrane helix</keyword>
<organism evidence="8 9">
    <name type="scientific">Rattus norvegicus</name>
    <name type="common">Rat</name>
    <dbReference type="NCBI Taxonomy" id="10116"/>
    <lineage>
        <taxon>Eukaryota</taxon>
        <taxon>Metazoa</taxon>
        <taxon>Chordata</taxon>
        <taxon>Craniata</taxon>
        <taxon>Vertebrata</taxon>
        <taxon>Euteleostomi</taxon>
        <taxon>Mammalia</taxon>
        <taxon>Eutheria</taxon>
        <taxon>Euarchontoglires</taxon>
        <taxon>Glires</taxon>
        <taxon>Rodentia</taxon>
        <taxon>Myomorpha</taxon>
        <taxon>Muroidea</taxon>
        <taxon>Muridae</taxon>
        <taxon>Murinae</taxon>
        <taxon>Rattus</taxon>
    </lineage>
</organism>
<sequence>MAWEATYLLSSMLLLLLASGSWAQDPEVFRTWEGKTVSVTCWHNPGYRFNEKFWCKETSEVACQPLVSSVSRGAEKLRLSIQEDSRFSFFTVTMTELETADSGIYHCGFFGNQRNFIYILRTIHLVVSKVSSDVSIPDIIPIEKLTAVSILVTTKYSPSDTTTTPSLPKSTAVVSSPDPEVTVKNGTDPTRGCVFSVVPVVCALLIKNVIFIVLFAVTQRSFG</sequence>
<dbReference type="InParanoid" id="F1LTR7"/>
<dbReference type="PANTHER" id="PTHR16423:SF10">
    <property type="entry name" value="CRKD-BINDING PROTEIN-RELATED"/>
    <property type="match status" value="1"/>
</dbReference>
<keyword evidence="5" id="KW-0472">Membrane</keyword>
<evidence type="ECO:0000256" key="2">
    <source>
        <dbReference type="ARBA" id="ARBA00023157"/>
    </source>
</evidence>
<evidence type="ECO:0000256" key="3">
    <source>
        <dbReference type="ARBA" id="ARBA00023319"/>
    </source>
</evidence>
<feature type="region of interest" description="Disordered" evidence="4">
    <location>
        <begin position="156"/>
        <end position="184"/>
    </location>
</feature>
<keyword evidence="1 6" id="KW-0732">Signal</keyword>
<dbReference type="VEuPathDB" id="HostDB:ENSRNOG00000042468"/>
<dbReference type="RefSeq" id="XP_006244556.2">
    <property type="nucleotide sequence ID" value="XM_006244494.5"/>
</dbReference>
<dbReference type="GeneID" id="680920"/>
<dbReference type="AlphaFoldDB" id="F1LTR7"/>
<dbReference type="GeneTree" id="ENSGT00940000153835"/>
<feature type="domain" description="Immunoglobulin V-set" evidence="7">
    <location>
        <begin position="24"/>
        <end position="127"/>
    </location>
</feature>
<feature type="chain" id="PRO_5046882560" evidence="6">
    <location>
        <begin position="24"/>
        <end position="223"/>
    </location>
</feature>
<proteinExistence type="predicted"/>
<evidence type="ECO:0000256" key="6">
    <source>
        <dbReference type="SAM" id="SignalP"/>
    </source>
</evidence>
<dbReference type="InterPro" id="IPR052314">
    <property type="entry name" value="Immune_rcpt_domain"/>
</dbReference>
<dbReference type="Proteomes" id="UP000002494">
    <property type="component" value="Chromosome 9"/>
</dbReference>
<dbReference type="HOGENOM" id="CLU_1197293_0_0_1"/>
<feature type="signal peptide" evidence="6">
    <location>
        <begin position="1"/>
        <end position="23"/>
    </location>
</feature>
<dbReference type="SUPFAM" id="SSF48726">
    <property type="entry name" value="Immunoglobulin"/>
    <property type="match status" value="1"/>
</dbReference>
<dbReference type="GO" id="GO:0005886">
    <property type="term" value="C:plasma membrane"/>
    <property type="evidence" value="ECO:0007669"/>
    <property type="project" value="UniProtKB-SubCell"/>
</dbReference>
<dbReference type="Ensembl" id="ENSRNOT00000066779.5">
    <property type="protein sequence ID" value="ENSRNOP00000062495.5"/>
    <property type="gene ID" value="ENSRNOG00000042468.5"/>
</dbReference>
<feature type="compositionally biased region" description="Low complexity" evidence="4">
    <location>
        <begin position="156"/>
        <end position="171"/>
    </location>
</feature>
<keyword evidence="3" id="KW-0393">Immunoglobulin domain</keyword>
<dbReference type="InterPro" id="IPR013106">
    <property type="entry name" value="Ig_V-set"/>
</dbReference>
<dbReference type="Pfam" id="PF07686">
    <property type="entry name" value="V-set"/>
    <property type="match status" value="1"/>
</dbReference>
<dbReference type="GO" id="GO:0002376">
    <property type="term" value="P:immune system process"/>
    <property type="evidence" value="ECO:0007669"/>
    <property type="project" value="UniProtKB-KW"/>
</dbReference>
<reference evidence="8" key="2">
    <citation type="submission" date="2025-08" db="UniProtKB">
        <authorList>
            <consortium name="Ensembl"/>
        </authorList>
    </citation>
    <scope>IDENTIFICATION</scope>
    <source>
        <strain evidence="8">Brown Norway</strain>
    </source>
</reference>
<dbReference type="GO" id="GO:0009986">
    <property type="term" value="C:cell surface"/>
    <property type="evidence" value="ECO:0000318"/>
    <property type="project" value="GO_Central"/>
</dbReference>
<keyword evidence="5" id="KW-0812">Transmembrane</keyword>
<dbReference type="InterPro" id="IPR013783">
    <property type="entry name" value="Ig-like_fold"/>
</dbReference>
<dbReference type="AGR" id="RGD:1585869"/>
<dbReference type="RGD" id="1585869">
    <property type="gene designation" value="Ncr2l1"/>
</dbReference>
<reference evidence="8" key="3">
    <citation type="submission" date="2025-09" db="UniProtKB">
        <authorList>
            <consortium name="Ensembl"/>
        </authorList>
    </citation>
    <scope>IDENTIFICATION</scope>
    <source>
        <strain evidence="8">Brown Norway</strain>
    </source>
</reference>
<feature type="transmembrane region" description="Helical" evidence="5">
    <location>
        <begin position="194"/>
        <end position="217"/>
    </location>
</feature>
<evidence type="ECO:0000256" key="1">
    <source>
        <dbReference type="ARBA" id="ARBA00022729"/>
    </source>
</evidence>
<dbReference type="STRING" id="10116.ENSRNOP00000062495"/>
<evidence type="ECO:0000313" key="9">
    <source>
        <dbReference type="Proteomes" id="UP000002494"/>
    </source>
</evidence>
<evidence type="ECO:0000259" key="7">
    <source>
        <dbReference type="Pfam" id="PF07686"/>
    </source>
</evidence>
<evidence type="ECO:0000313" key="8">
    <source>
        <dbReference type="Ensembl" id="ENSRNOP00000062495.5"/>
    </source>
</evidence>
<accession>F1LTR7</accession>
<evidence type="ECO:0000256" key="5">
    <source>
        <dbReference type="SAM" id="Phobius"/>
    </source>
</evidence>
<dbReference type="Gene3D" id="2.60.40.10">
    <property type="entry name" value="Immunoglobulins"/>
    <property type="match status" value="1"/>
</dbReference>
<dbReference type="Bgee" id="ENSRNOG00000042468">
    <property type="expression patterns" value="Expressed in spleen and 9 other cell types or tissues"/>
</dbReference>